<sequence length="99" mass="11016">MQGVMEQILQGIFLIALLGVIFVVLFQVVKALGGLFLIGLIGGILFMEIYGIYLFFTERYLYVEDLAANGIWSFTSFYITFNILLVAGLVAKVVKSRIA</sequence>
<evidence type="ECO:0000313" key="3">
    <source>
        <dbReference type="Proteomes" id="UP001237475"/>
    </source>
</evidence>
<feature type="transmembrane region" description="Helical" evidence="1">
    <location>
        <begin position="12"/>
        <end position="29"/>
    </location>
</feature>
<keyword evidence="1" id="KW-0812">Transmembrane</keyword>
<name>A0AB38Y2E5_STREQ</name>
<dbReference type="Pfam" id="PF19391">
    <property type="entry name" value="DUF5966"/>
    <property type="match status" value="1"/>
</dbReference>
<protein>
    <submittedName>
        <fullName evidence="2">DUF5966 family protein</fullName>
    </submittedName>
</protein>
<dbReference type="InterPro" id="IPR046010">
    <property type="entry name" value="DUF5966"/>
</dbReference>
<feature type="transmembrane region" description="Helical" evidence="1">
    <location>
        <begin position="76"/>
        <end position="94"/>
    </location>
</feature>
<feature type="transmembrane region" description="Helical" evidence="1">
    <location>
        <begin position="36"/>
        <end position="56"/>
    </location>
</feature>
<reference evidence="2" key="1">
    <citation type="submission" date="2023-04" db="EMBL/GenBank/DDBJ databases">
        <title>Complete genomes of S. dygalactiae subsp equisimilis isolates causing bacteremia in cancer patients.</title>
        <authorList>
            <person name="Anand S."/>
            <person name="Arias J."/>
            <person name="Delafuente J."/>
            <person name="Elgamal H."/>
            <person name="Prevost T."/>
            <person name="Liu X."/>
            <person name="Kalia A."/>
        </authorList>
    </citation>
    <scope>NUCLEOTIDE SEQUENCE</scope>
    <source>
        <strain evidence="2">UT_120444</strain>
    </source>
</reference>
<dbReference type="EMBL" id="CP125360">
    <property type="protein sequence ID" value="WHM79650.1"/>
    <property type="molecule type" value="Genomic_DNA"/>
</dbReference>
<dbReference type="Proteomes" id="UP001237475">
    <property type="component" value="Chromosome"/>
</dbReference>
<organism evidence="2 3">
    <name type="scientific">Streptococcus dysgalactiae subsp. equisimilis</name>
    <name type="common">Streptococcus equisimilis</name>
    <dbReference type="NCBI Taxonomy" id="119602"/>
    <lineage>
        <taxon>Bacteria</taxon>
        <taxon>Bacillati</taxon>
        <taxon>Bacillota</taxon>
        <taxon>Bacilli</taxon>
        <taxon>Lactobacillales</taxon>
        <taxon>Streptococcaceae</taxon>
        <taxon>Streptococcus</taxon>
    </lineage>
</organism>
<dbReference type="RefSeq" id="WP_003069325.1">
    <property type="nucleotide sequence ID" value="NZ_CP125360.1"/>
</dbReference>
<gene>
    <name evidence="2" type="ORF">OPT59_02815</name>
</gene>
<proteinExistence type="predicted"/>
<keyword evidence="1" id="KW-0472">Membrane</keyword>
<evidence type="ECO:0000256" key="1">
    <source>
        <dbReference type="SAM" id="Phobius"/>
    </source>
</evidence>
<evidence type="ECO:0000313" key="2">
    <source>
        <dbReference type="EMBL" id="WHM79650.1"/>
    </source>
</evidence>
<keyword evidence="1" id="KW-1133">Transmembrane helix</keyword>
<accession>A0AB38Y2E5</accession>
<dbReference type="AlphaFoldDB" id="A0AB38Y2E5"/>